<organism evidence="9 10">
    <name type="scientific">Streptoalloteichus hindustanus</name>
    <dbReference type="NCBI Taxonomy" id="2017"/>
    <lineage>
        <taxon>Bacteria</taxon>
        <taxon>Bacillati</taxon>
        <taxon>Actinomycetota</taxon>
        <taxon>Actinomycetes</taxon>
        <taxon>Pseudonocardiales</taxon>
        <taxon>Pseudonocardiaceae</taxon>
        <taxon>Streptoalloteichus</taxon>
    </lineage>
</organism>
<dbReference type="OrthoDB" id="4533303at2"/>
<dbReference type="GO" id="GO:0016887">
    <property type="term" value="F:ATP hydrolysis activity"/>
    <property type="evidence" value="ECO:0007669"/>
    <property type="project" value="InterPro"/>
</dbReference>
<evidence type="ECO:0000313" key="10">
    <source>
        <dbReference type="Proteomes" id="UP000184501"/>
    </source>
</evidence>
<evidence type="ECO:0000313" key="9">
    <source>
        <dbReference type="EMBL" id="SHE55170.1"/>
    </source>
</evidence>
<dbReference type="PROSITE" id="PS50893">
    <property type="entry name" value="ABC_TRANSPORTER_2"/>
    <property type="match status" value="1"/>
</dbReference>
<dbReference type="InterPro" id="IPR003439">
    <property type="entry name" value="ABC_transporter-like_ATP-bd"/>
</dbReference>
<dbReference type="SMART" id="SM00382">
    <property type="entry name" value="AAA"/>
    <property type="match status" value="1"/>
</dbReference>
<keyword evidence="5" id="KW-1278">Translocase</keyword>
<name>A0A1M4UF32_STRHI</name>
<feature type="region of interest" description="Disordered" evidence="7">
    <location>
        <begin position="67"/>
        <end position="155"/>
    </location>
</feature>
<evidence type="ECO:0000259" key="8">
    <source>
        <dbReference type="PROSITE" id="PS50893"/>
    </source>
</evidence>
<dbReference type="InterPro" id="IPR050166">
    <property type="entry name" value="ABC_transporter_ATP-bind"/>
</dbReference>
<proteinExistence type="predicted"/>
<evidence type="ECO:0000256" key="6">
    <source>
        <dbReference type="ARBA" id="ARBA00023136"/>
    </source>
</evidence>
<dbReference type="Pfam" id="PF00005">
    <property type="entry name" value="ABC_tran"/>
    <property type="match status" value="2"/>
</dbReference>
<dbReference type="EMBL" id="FQVN01000001">
    <property type="protein sequence ID" value="SHE55170.1"/>
    <property type="molecule type" value="Genomic_DNA"/>
</dbReference>
<evidence type="ECO:0000256" key="7">
    <source>
        <dbReference type="SAM" id="MobiDB-lite"/>
    </source>
</evidence>
<dbReference type="PANTHER" id="PTHR42788:SF17">
    <property type="entry name" value="ALIPHATIC SULFONATES IMPORT ATP-BINDING PROTEIN SSUB"/>
    <property type="match status" value="1"/>
</dbReference>
<dbReference type="PANTHER" id="PTHR42788">
    <property type="entry name" value="TAURINE IMPORT ATP-BINDING PROTEIN-RELATED"/>
    <property type="match status" value="1"/>
</dbReference>
<feature type="domain" description="ABC transporter" evidence="8">
    <location>
        <begin position="13"/>
        <end position="311"/>
    </location>
</feature>
<keyword evidence="2" id="KW-1003">Cell membrane</keyword>
<sequence length="325" mass="35341">MADHDPAVSAHAARLRGVRRTFAGRQVLAGVDLTIARGEFVALLGRSGSGKSTLLRLLAGLDFPDAHSPDHDTPVPGFPDRGSRAQSSRNQSSRNHRGYGSARVDGASTRVDLDRDATDIETREPDGEARGQRSPTVERTPHLTSAPDRPGTVDVPGRVSVAFQDARLLPWRRVAHNVRLGLRRPDADEVVERALDEVGLTGHRDAWPLTLSGGEAQRVSLARALVREPDLLLLDEPFGALDALTRLSMHRLVLQLWQHHAPAVLLVTHDVDEALTLADRVLVLADGRIAAEHAIPLSRPRRRADLTELRALVLDHLGVSGRVVA</sequence>
<reference evidence="9 10" key="1">
    <citation type="submission" date="2016-11" db="EMBL/GenBank/DDBJ databases">
        <authorList>
            <person name="Jaros S."/>
            <person name="Januszkiewicz K."/>
            <person name="Wedrychowicz H."/>
        </authorList>
    </citation>
    <scope>NUCLEOTIDE SEQUENCE [LARGE SCALE GENOMIC DNA]</scope>
    <source>
        <strain evidence="9 10">DSM 44523</strain>
    </source>
</reference>
<evidence type="ECO:0000256" key="3">
    <source>
        <dbReference type="ARBA" id="ARBA00022741"/>
    </source>
</evidence>
<keyword evidence="10" id="KW-1185">Reference proteome</keyword>
<dbReference type="PROSITE" id="PS00211">
    <property type="entry name" value="ABC_TRANSPORTER_1"/>
    <property type="match status" value="1"/>
</dbReference>
<evidence type="ECO:0000256" key="2">
    <source>
        <dbReference type="ARBA" id="ARBA00022475"/>
    </source>
</evidence>
<dbReference type="InterPro" id="IPR027417">
    <property type="entry name" value="P-loop_NTPase"/>
</dbReference>
<dbReference type="InterPro" id="IPR003593">
    <property type="entry name" value="AAA+_ATPase"/>
</dbReference>
<dbReference type="SUPFAM" id="SSF52540">
    <property type="entry name" value="P-loop containing nucleoside triphosphate hydrolases"/>
    <property type="match status" value="1"/>
</dbReference>
<gene>
    <name evidence="9" type="ORF">SAMN05444320_101395</name>
</gene>
<accession>A0A1M4UF32</accession>
<dbReference type="GO" id="GO:0005524">
    <property type="term" value="F:ATP binding"/>
    <property type="evidence" value="ECO:0007669"/>
    <property type="project" value="UniProtKB-KW"/>
</dbReference>
<dbReference type="AlphaFoldDB" id="A0A1M4UF32"/>
<dbReference type="STRING" id="2017.SAMN05444320_101395"/>
<dbReference type="InterPro" id="IPR017871">
    <property type="entry name" value="ABC_transporter-like_CS"/>
</dbReference>
<evidence type="ECO:0000256" key="1">
    <source>
        <dbReference type="ARBA" id="ARBA00022448"/>
    </source>
</evidence>
<evidence type="ECO:0000256" key="4">
    <source>
        <dbReference type="ARBA" id="ARBA00022840"/>
    </source>
</evidence>
<keyword evidence="3" id="KW-0547">Nucleotide-binding</keyword>
<feature type="compositionally biased region" description="Basic and acidic residues" evidence="7">
    <location>
        <begin position="111"/>
        <end position="131"/>
    </location>
</feature>
<dbReference type="Gene3D" id="3.40.50.300">
    <property type="entry name" value="P-loop containing nucleotide triphosphate hydrolases"/>
    <property type="match status" value="1"/>
</dbReference>
<evidence type="ECO:0000256" key="5">
    <source>
        <dbReference type="ARBA" id="ARBA00022967"/>
    </source>
</evidence>
<keyword evidence="6" id="KW-0472">Membrane</keyword>
<dbReference type="Proteomes" id="UP000184501">
    <property type="component" value="Unassembled WGS sequence"/>
</dbReference>
<feature type="compositionally biased region" description="Low complexity" evidence="7">
    <location>
        <begin position="84"/>
        <end position="93"/>
    </location>
</feature>
<keyword evidence="1" id="KW-0813">Transport</keyword>
<keyword evidence="4" id="KW-0067">ATP-binding</keyword>
<protein>
    <submittedName>
        <fullName evidence="9">ABC transporter</fullName>
    </submittedName>
</protein>